<feature type="transmembrane region" description="Helical" evidence="2">
    <location>
        <begin position="12"/>
        <end position="35"/>
    </location>
</feature>
<keyword evidence="2" id="KW-1133">Transmembrane helix</keyword>
<reference evidence="4" key="1">
    <citation type="journal article" date="2019" name="Int. J. Syst. Evol. Microbiol.">
        <title>The Global Catalogue of Microorganisms (GCM) 10K type strain sequencing project: providing services to taxonomists for standard genome sequencing and annotation.</title>
        <authorList>
            <consortium name="The Broad Institute Genomics Platform"/>
            <consortium name="The Broad Institute Genome Sequencing Center for Infectious Disease"/>
            <person name="Wu L."/>
            <person name="Ma J."/>
        </authorList>
    </citation>
    <scope>NUCLEOTIDE SEQUENCE [LARGE SCALE GENOMIC DNA]</scope>
    <source>
        <strain evidence="4">CGMCC 1.15053</strain>
    </source>
</reference>
<keyword evidence="2" id="KW-0812">Transmembrane</keyword>
<feature type="transmembrane region" description="Helical" evidence="2">
    <location>
        <begin position="95"/>
        <end position="115"/>
    </location>
</feature>
<dbReference type="InterPro" id="IPR012332">
    <property type="entry name" value="Autotransporter_pectin_lyase_C"/>
</dbReference>
<dbReference type="RefSeq" id="WP_380045727.1">
    <property type="nucleotide sequence ID" value="NZ_JBHSOH010000003.1"/>
</dbReference>
<evidence type="ECO:0008006" key="5">
    <source>
        <dbReference type="Google" id="ProtNLM"/>
    </source>
</evidence>
<keyword evidence="4" id="KW-1185">Reference proteome</keyword>
<gene>
    <name evidence="3" type="ORF">ACFPQ6_01605</name>
</gene>
<dbReference type="Proteomes" id="UP001595979">
    <property type="component" value="Unassembled WGS sequence"/>
</dbReference>
<name>A0ABW1DFY7_9DEIO</name>
<evidence type="ECO:0000313" key="4">
    <source>
        <dbReference type="Proteomes" id="UP001595979"/>
    </source>
</evidence>
<dbReference type="Gene3D" id="2.160.20.20">
    <property type="match status" value="1"/>
</dbReference>
<evidence type="ECO:0000256" key="2">
    <source>
        <dbReference type="SAM" id="Phobius"/>
    </source>
</evidence>
<organism evidence="3 4">
    <name type="scientific">Deinococcus petrolearius</name>
    <dbReference type="NCBI Taxonomy" id="1751295"/>
    <lineage>
        <taxon>Bacteria</taxon>
        <taxon>Thermotogati</taxon>
        <taxon>Deinococcota</taxon>
        <taxon>Deinococci</taxon>
        <taxon>Deinococcales</taxon>
        <taxon>Deinococcaceae</taxon>
        <taxon>Deinococcus</taxon>
    </lineage>
</organism>
<keyword evidence="2" id="KW-0472">Membrane</keyword>
<comment type="caution">
    <text evidence="3">The sequence shown here is derived from an EMBL/GenBank/DDBJ whole genome shotgun (WGS) entry which is preliminary data.</text>
</comment>
<feature type="transmembrane region" description="Helical" evidence="2">
    <location>
        <begin position="41"/>
        <end position="60"/>
    </location>
</feature>
<feature type="region of interest" description="Disordered" evidence="1">
    <location>
        <begin position="234"/>
        <end position="256"/>
    </location>
</feature>
<evidence type="ECO:0000256" key="1">
    <source>
        <dbReference type="SAM" id="MobiDB-lite"/>
    </source>
</evidence>
<dbReference type="EMBL" id="JBHSOH010000003">
    <property type="protein sequence ID" value="MFC5846992.1"/>
    <property type="molecule type" value="Genomic_DNA"/>
</dbReference>
<accession>A0ABW1DFY7</accession>
<proteinExistence type="predicted"/>
<evidence type="ECO:0000313" key="3">
    <source>
        <dbReference type="EMBL" id="MFC5846992.1"/>
    </source>
</evidence>
<protein>
    <recommendedName>
        <fullName evidence="5">Adhesin domain-containing protein</fullName>
    </recommendedName>
</protein>
<sequence>MPGLPRLLSVPLLLCTGLVGLLALLGLTGVLAPARALDGELAPWVGVFGAVSALAALPVFGRVSPRVGAEPGSTRLHGSPRGHMRRAGTVAPMRLLLTTLLLTLPLAALPTAGAADLNCSGTVSGRTIDGDVKVRPGATCTLNNVRVNGDIEVGRGSSLTVTSSQVQGNVESEDGFARITISGSTVDGDVEAERGGVVSLSNTRVSGDIELERNRGALSVSRVTVQGDLKCEANTAAPRGGNNRVQGNREGQCARL</sequence>